<evidence type="ECO:0000313" key="1">
    <source>
        <dbReference type="EMBL" id="KAF9648802.1"/>
    </source>
</evidence>
<dbReference type="Proteomes" id="UP000886501">
    <property type="component" value="Unassembled WGS sequence"/>
</dbReference>
<accession>A0ACB6ZGY7</accession>
<reference evidence="1" key="1">
    <citation type="submission" date="2019-10" db="EMBL/GenBank/DDBJ databases">
        <authorList>
            <consortium name="DOE Joint Genome Institute"/>
            <person name="Kuo A."/>
            <person name="Miyauchi S."/>
            <person name="Kiss E."/>
            <person name="Drula E."/>
            <person name="Kohler A."/>
            <person name="Sanchez-Garcia M."/>
            <person name="Andreopoulos B."/>
            <person name="Barry K.W."/>
            <person name="Bonito G."/>
            <person name="Buee M."/>
            <person name="Carver A."/>
            <person name="Chen C."/>
            <person name="Cichocki N."/>
            <person name="Clum A."/>
            <person name="Culley D."/>
            <person name="Crous P.W."/>
            <person name="Fauchery L."/>
            <person name="Girlanda M."/>
            <person name="Hayes R."/>
            <person name="Keri Z."/>
            <person name="Labutti K."/>
            <person name="Lipzen A."/>
            <person name="Lombard V."/>
            <person name="Magnuson J."/>
            <person name="Maillard F."/>
            <person name="Morin E."/>
            <person name="Murat C."/>
            <person name="Nolan M."/>
            <person name="Ohm R."/>
            <person name="Pangilinan J."/>
            <person name="Pereira M."/>
            <person name="Perotto S."/>
            <person name="Peter M."/>
            <person name="Riley R."/>
            <person name="Sitrit Y."/>
            <person name="Stielow B."/>
            <person name="Szollosi G."/>
            <person name="Zifcakova L."/>
            <person name="Stursova M."/>
            <person name="Spatafora J.W."/>
            <person name="Tedersoo L."/>
            <person name="Vaario L.-M."/>
            <person name="Yamada A."/>
            <person name="Yan M."/>
            <person name="Wang P."/>
            <person name="Xu J."/>
            <person name="Bruns T."/>
            <person name="Baldrian P."/>
            <person name="Vilgalys R."/>
            <person name="Henrissat B."/>
            <person name="Grigoriev I.V."/>
            <person name="Hibbett D."/>
            <person name="Nagy L.G."/>
            <person name="Martin F.M."/>
        </authorList>
    </citation>
    <scope>NUCLEOTIDE SEQUENCE</scope>
    <source>
        <strain evidence="1">P2</strain>
    </source>
</reference>
<comment type="caution">
    <text evidence="1">The sequence shown here is derived from an EMBL/GenBank/DDBJ whole genome shotgun (WGS) entry which is preliminary data.</text>
</comment>
<organism evidence="1 2">
    <name type="scientific">Thelephora ganbajun</name>
    <name type="common">Ganba fungus</name>
    <dbReference type="NCBI Taxonomy" id="370292"/>
    <lineage>
        <taxon>Eukaryota</taxon>
        <taxon>Fungi</taxon>
        <taxon>Dikarya</taxon>
        <taxon>Basidiomycota</taxon>
        <taxon>Agaricomycotina</taxon>
        <taxon>Agaricomycetes</taxon>
        <taxon>Thelephorales</taxon>
        <taxon>Thelephoraceae</taxon>
        <taxon>Thelephora</taxon>
    </lineage>
</organism>
<proteinExistence type="predicted"/>
<name>A0ACB6ZGY7_THEGA</name>
<evidence type="ECO:0000313" key="2">
    <source>
        <dbReference type="Proteomes" id="UP000886501"/>
    </source>
</evidence>
<reference evidence="1" key="2">
    <citation type="journal article" date="2020" name="Nat. Commun.">
        <title>Large-scale genome sequencing of mycorrhizal fungi provides insights into the early evolution of symbiotic traits.</title>
        <authorList>
            <person name="Miyauchi S."/>
            <person name="Kiss E."/>
            <person name="Kuo A."/>
            <person name="Drula E."/>
            <person name="Kohler A."/>
            <person name="Sanchez-Garcia M."/>
            <person name="Morin E."/>
            <person name="Andreopoulos B."/>
            <person name="Barry K.W."/>
            <person name="Bonito G."/>
            <person name="Buee M."/>
            <person name="Carver A."/>
            <person name="Chen C."/>
            <person name="Cichocki N."/>
            <person name="Clum A."/>
            <person name="Culley D."/>
            <person name="Crous P.W."/>
            <person name="Fauchery L."/>
            <person name="Girlanda M."/>
            <person name="Hayes R.D."/>
            <person name="Keri Z."/>
            <person name="LaButti K."/>
            <person name="Lipzen A."/>
            <person name="Lombard V."/>
            <person name="Magnuson J."/>
            <person name="Maillard F."/>
            <person name="Murat C."/>
            <person name="Nolan M."/>
            <person name="Ohm R.A."/>
            <person name="Pangilinan J."/>
            <person name="Pereira M.F."/>
            <person name="Perotto S."/>
            <person name="Peter M."/>
            <person name="Pfister S."/>
            <person name="Riley R."/>
            <person name="Sitrit Y."/>
            <person name="Stielow J.B."/>
            <person name="Szollosi G."/>
            <person name="Zifcakova L."/>
            <person name="Stursova M."/>
            <person name="Spatafora J.W."/>
            <person name="Tedersoo L."/>
            <person name="Vaario L.M."/>
            <person name="Yamada A."/>
            <person name="Yan M."/>
            <person name="Wang P."/>
            <person name="Xu J."/>
            <person name="Bruns T."/>
            <person name="Baldrian P."/>
            <person name="Vilgalys R."/>
            <person name="Dunand C."/>
            <person name="Henrissat B."/>
            <person name="Grigoriev I.V."/>
            <person name="Hibbett D."/>
            <person name="Nagy L.G."/>
            <person name="Martin F.M."/>
        </authorList>
    </citation>
    <scope>NUCLEOTIDE SEQUENCE</scope>
    <source>
        <strain evidence="1">P2</strain>
    </source>
</reference>
<keyword evidence="2" id="KW-1185">Reference proteome</keyword>
<gene>
    <name evidence="1" type="ORF">BDM02DRAFT_3186786</name>
</gene>
<sequence length="188" mass="21560">MARCPFDSNTHVKREIKTAEGLTFWFADVPEGGITENTYLSAVTSERGSELHVLEHFHPKSTEYFTIEKGEARFKLDGKDYVVKEGENFVIPRGVVHSVSLPKDKYVVFKVRGDHDPVAERDFLIEMFRLVETKQDTLLKMYTCWYKSGNFVPKIEWCPKAFWSIIVWLLGGVLGSFFGLGKADLKED</sequence>
<protein>
    <submittedName>
        <fullName evidence="1">Uncharacterized protein</fullName>
    </submittedName>
</protein>
<dbReference type="EMBL" id="MU118007">
    <property type="protein sequence ID" value="KAF9648802.1"/>
    <property type="molecule type" value="Genomic_DNA"/>
</dbReference>